<dbReference type="Proteomes" id="UP001500298">
    <property type="component" value="Unassembled WGS sequence"/>
</dbReference>
<dbReference type="EMBL" id="BAABJX010000042">
    <property type="protein sequence ID" value="GAA4841241.1"/>
    <property type="molecule type" value="Genomic_DNA"/>
</dbReference>
<dbReference type="PANTHER" id="PTHR43156:SF9">
    <property type="entry name" value="HAMP DOMAIN-CONTAINING PROTEIN"/>
    <property type="match status" value="1"/>
</dbReference>
<name>A0ABP9DF13_9BACT</name>
<sequence>MPSQQPTLYLTDDSTEVLLYPYLSELIEEKGEKVSFDRISATDFEGFQSCQSPRMNYGFDERARWFRFSVDNQAIRHKEWFVSLAYSSLDDVSVYIIEEDGRLVFESLGDLLPFTERLIDYRNFIIPLNFNINAKQTVYLRIQTEGSLRVPLKIYRSDALLTSLLPLELGWGIYFGFILVMVLYNLMQYFLKKDKIYVYYTLPALMSTTFLLSVNGLYFQYIFPWSPWLANNIIVFSIAGWVLTAAWFAYSFLKVKNTLIKVLLWIAMGLGILGLLLAVFAPYSIGIRYAAAGTIVNALLVLLSGGISWIKGYRSARFFVLSWFLYLLGAIAFALKSAGVLPDTILTANLLPISMMIEVLFLSFAMADKSSFQMEAIATEKEERLRVQHKVNFMLEDKLNKAEQEVSSYRKQLAEYHEEVSAMEEKFKEQQLLTESVENRSLLLKRNIEEQNRIVNMAKEKEESLMDIALRYDAQSIEMDYNQSIIDSFVLSIPKERISGDLSMMLEKDDDLYILVGDFSGHDLDAAIQKNGVEKRIRVLMDRNILDPGDLLRYLHEEILNTGEKNFQLGILRYTSSMEKIDYASASIPMFVISNNKTYHLKGDPFRVGESDAVFLSHSISLKGKEAAPIVYLYSDGYGNQLGDESNIPFTNQRLRELLFLMHTKNMSQQKESLFQLFKKWMRAGTFEQVDDVLILGVRLKK</sequence>
<feature type="transmembrane region" description="Helical" evidence="3">
    <location>
        <begin position="229"/>
        <end position="250"/>
    </location>
</feature>
<keyword evidence="2" id="KW-0175">Coiled coil</keyword>
<dbReference type="InterPro" id="IPR011622">
    <property type="entry name" value="7TMR_DISM_rcpt_extracell_dom2"/>
</dbReference>
<feature type="domain" description="PPM-type phosphatase" evidence="4">
    <location>
        <begin position="509"/>
        <end position="700"/>
    </location>
</feature>
<feature type="transmembrane region" description="Helical" evidence="3">
    <location>
        <begin position="347"/>
        <end position="367"/>
    </location>
</feature>
<feature type="coiled-coil region" evidence="2">
    <location>
        <begin position="392"/>
        <end position="433"/>
    </location>
</feature>
<evidence type="ECO:0000313" key="7">
    <source>
        <dbReference type="EMBL" id="GAA4841241.1"/>
    </source>
</evidence>
<keyword evidence="1" id="KW-0378">Hydrolase</keyword>
<dbReference type="Pfam" id="PF07695">
    <property type="entry name" value="7TMR-DISM_7TM"/>
    <property type="match status" value="1"/>
</dbReference>
<dbReference type="InterPro" id="IPR001932">
    <property type="entry name" value="PPM-type_phosphatase-like_dom"/>
</dbReference>
<dbReference type="Pfam" id="PF07228">
    <property type="entry name" value="SpoIIE"/>
    <property type="match status" value="1"/>
</dbReference>
<feature type="domain" description="7TM-DISM receptor extracellular" evidence="5">
    <location>
        <begin position="169"/>
        <end position="369"/>
    </location>
</feature>
<dbReference type="PANTHER" id="PTHR43156">
    <property type="entry name" value="STAGE II SPORULATION PROTEIN E-RELATED"/>
    <property type="match status" value="1"/>
</dbReference>
<evidence type="ECO:0000259" key="4">
    <source>
        <dbReference type="Pfam" id="PF07228"/>
    </source>
</evidence>
<gene>
    <name evidence="7" type="ORF">GCM10023331_27840</name>
</gene>
<evidence type="ECO:0008006" key="9">
    <source>
        <dbReference type="Google" id="ProtNLM"/>
    </source>
</evidence>
<dbReference type="InterPro" id="IPR011623">
    <property type="entry name" value="7TMR_DISM_rcpt_extracell_dom1"/>
</dbReference>
<keyword evidence="3" id="KW-1133">Transmembrane helix</keyword>
<feature type="transmembrane region" description="Helical" evidence="3">
    <location>
        <begin position="289"/>
        <end position="310"/>
    </location>
</feature>
<feature type="transmembrane region" description="Helical" evidence="3">
    <location>
        <begin position="169"/>
        <end position="186"/>
    </location>
</feature>
<evidence type="ECO:0000256" key="3">
    <source>
        <dbReference type="SAM" id="Phobius"/>
    </source>
</evidence>
<feature type="transmembrane region" description="Helical" evidence="3">
    <location>
        <begin position="198"/>
        <end position="223"/>
    </location>
</feature>
<dbReference type="Gene3D" id="3.60.40.10">
    <property type="entry name" value="PPM-type phosphatase domain"/>
    <property type="match status" value="1"/>
</dbReference>
<reference evidence="8" key="1">
    <citation type="journal article" date="2019" name="Int. J. Syst. Evol. Microbiol.">
        <title>The Global Catalogue of Microorganisms (GCM) 10K type strain sequencing project: providing services to taxonomists for standard genome sequencing and annotation.</title>
        <authorList>
            <consortium name="The Broad Institute Genomics Platform"/>
            <consortium name="The Broad Institute Genome Sequencing Center for Infectious Disease"/>
            <person name="Wu L."/>
            <person name="Ma J."/>
        </authorList>
    </citation>
    <scope>NUCLEOTIDE SEQUENCE [LARGE SCALE GENOMIC DNA]</scope>
    <source>
        <strain evidence="8">JCM 18326</strain>
    </source>
</reference>
<protein>
    <recommendedName>
        <fullName evidence="9">PPM-type phosphatase domain-containing protein</fullName>
    </recommendedName>
</protein>
<feature type="transmembrane region" description="Helical" evidence="3">
    <location>
        <begin position="317"/>
        <end position="335"/>
    </location>
</feature>
<keyword evidence="3" id="KW-0812">Transmembrane</keyword>
<dbReference type="Pfam" id="PF07696">
    <property type="entry name" value="7TMR-DISMED2"/>
    <property type="match status" value="1"/>
</dbReference>
<evidence type="ECO:0000256" key="2">
    <source>
        <dbReference type="SAM" id="Coils"/>
    </source>
</evidence>
<keyword evidence="8" id="KW-1185">Reference proteome</keyword>
<dbReference type="Gene3D" id="2.60.40.2380">
    <property type="match status" value="1"/>
</dbReference>
<feature type="domain" description="7TM-DISM receptor extracellular" evidence="6">
    <location>
        <begin position="25"/>
        <end position="155"/>
    </location>
</feature>
<accession>A0ABP9DF13</accession>
<evidence type="ECO:0000259" key="6">
    <source>
        <dbReference type="Pfam" id="PF07696"/>
    </source>
</evidence>
<dbReference type="RefSeq" id="WP_345372803.1">
    <property type="nucleotide sequence ID" value="NZ_BAABJX010000042.1"/>
</dbReference>
<dbReference type="InterPro" id="IPR036457">
    <property type="entry name" value="PPM-type-like_dom_sf"/>
</dbReference>
<evidence type="ECO:0000256" key="1">
    <source>
        <dbReference type="ARBA" id="ARBA00022801"/>
    </source>
</evidence>
<dbReference type="InterPro" id="IPR052016">
    <property type="entry name" value="Bact_Sigma-Reg"/>
</dbReference>
<feature type="transmembrane region" description="Helical" evidence="3">
    <location>
        <begin position="262"/>
        <end position="283"/>
    </location>
</feature>
<keyword evidence="3" id="KW-0472">Membrane</keyword>
<evidence type="ECO:0000259" key="5">
    <source>
        <dbReference type="Pfam" id="PF07695"/>
    </source>
</evidence>
<proteinExistence type="predicted"/>
<comment type="caution">
    <text evidence="7">The sequence shown here is derived from an EMBL/GenBank/DDBJ whole genome shotgun (WGS) entry which is preliminary data.</text>
</comment>
<organism evidence="7 8">
    <name type="scientific">Algivirga pacifica</name>
    <dbReference type="NCBI Taxonomy" id="1162670"/>
    <lineage>
        <taxon>Bacteria</taxon>
        <taxon>Pseudomonadati</taxon>
        <taxon>Bacteroidota</taxon>
        <taxon>Cytophagia</taxon>
        <taxon>Cytophagales</taxon>
        <taxon>Flammeovirgaceae</taxon>
        <taxon>Algivirga</taxon>
    </lineage>
</organism>
<evidence type="ECO:0000313" key="8">
    <source>
        <dbReference type="Proteomes" id="UP001500298"/>
    </source>
</evidence>